<proteinExistence type="predicted"/>
<dbReference type="Proteomes" id="UP001482620">
    <property type="component" value="Unassembled WGS sequence"/>
</dbReference>
<name>A0ABV0VAE3_9TELE</name>
<accession>A0ABV0VAE3</accession>
<gene>
    <name evidence="1" type="ORF">ILYODFUR_034588</name>
</gene>
<evidence type="ECO:0000313" key="1">
    <source>
        <dbReference type="EMBL" id="MEQ2253658.1"/>
    </source>
</evidence>
<dbReference type="EMBL" id="JAHRIQ010098963">
    <property type="protein sequence ID" value="MEQ2253658.1"/>
    <property type="molecule type" value="Genomic_DNA"/>
</dbReference>
<evidence type="ECO:0000313" key="2">
    <source>
        <dbReference type="Proteomes" id="UP001482620"/>
    </source>
</evidence>
<sequence length="77" mass="8853">MSDAKQGAMEQYVNDSLKADFESVDSEELEIMDLRNCRRVPTADNIKLLLEKLAHQKLIQEPTFVIEQWNTAFPAEV</sequence>
<keyword evidence="2" id="KW-1185">Reference proteome</keyword>
<comment type="caution">
    <text evidence="1">The sequence shown here is derived from an EMBL/GenBank/DDBJ whole genome shotgun (WGS) entry which is preliminary data.</text>
</comment>
<reference evidence="1 2" key="1">
    <citation type="submission" date="2021-06" db="EMBL/GenBank/DDBJ databases">
        <authorList>
            <person name="Palmer J.M."/>
        </authorList>
    </citation>
    <scope>NUCLEOTIDE SEQUENCE [LARGE SCALE GENOMIC DNA]</scope>
    <source>
        <strain evidence="2">if_2019</strain>
        <tissue evidence="1">Muscle</tissue>
    </source>
</reference>
<protein>
    <submittedName>
        <fullName evidence="1">Uncharacterized protein</fullName>
    </submittedName>
</protein>
<organism evidence="1 2">
    <name type="scientific">Ilyodon furcidens</name>
    <name type="common">goldbreast splitfin</name>
    <dbReference type="NCBI Taxonomy" id="33524"/>
    <lineage>
        <taxon>Eukaryota</taxon>
        <taxon>Metazoa</taxon>
        <taxon>Chordata</taxon>
        <taxon>Craniata</taxon>
        <taxon>Vertebrata</taxon>
        <taxon>Euteleostomi</taxon>
        <taxon>Actinopterygii</taxon>
        <taxon>Neopterygii</taxon>
        <taxon>Teleostei</taxon>
        <taxon>Neoteleostei</taxon>
        <taxon>Acanthomorphata</taxon>
        <taxon>Ovalentaria</taxon>
        <taxon>Atherinomorphae</taxon>
        <taxon>Cyprinodontiformes</taxon>
        <taxon>Goodeidae</taxon>
        <taxon>Ilyodon</taxon>
    </lineage>
</organism>